<dbReference type="AlphaFoldDB" id="A0A2X0LAQ3"/>
<keyword evidence="3" id="KW-1185">Reference proteome</keyword>
<protein>
    <submittedName>
        <fullName evidence="2">BZ3500_MvSof-1268-A1-R1_Chr3-1g06118 protein</fullName>
    </submittedName>
</protein>
<evidence type="ECO:0000313" key="2">
    <source>
        <dbReference type="EMBL" id="SCZ99579.1"/>
    </source>
</evidence>
<dbReference type="OrthoDB" id="2405944at2759"/>
<evidence type="ECO:0000256" key="1">
    <source>
        <dbReference type="SAM" id="MobiDB-lite"/>
    </source>
</evidence>
<organism evidence="2 3">
    <name type="scientific">Microbotryum saponariae</name>
    <dbReference type="NCBI Taxonomy" id="289078"/>
    <lineage>
        <taxon>Eukaryota</taxon>
        <taxon>Fungi</taxon>
        <taxon>Dikarya</taxon>
        <taxon>Basidiomycota</taxon>
        <taxon>Pucciniomycotina</taxon>
        <taxon>Microbotryomycetes</taxon>
        <taxon>Microbotryales</taxon>
        <taxon>Microbotryaceae</taxon>
        <taxon>Microbotryum</taxon>
    </lineage>
</organism>
<dbReference type="SUPFAM" id="SSF52540">
    <property type="entry name" value="P-loop containing nucleoside triphosphate hydrolases"/>
    <property type="match status" value="1"/>
</dbReference>
<dbReference type="EMBL" id="FMWP01000096">
    <property type="protein sequence ID" value="SCZ99579.1"/>
    <property type="molecule type" value="Genomic_DNA"/>
</dbReference>
<sequence length="351" mass="39284">MVESTATPPATVILWVHPRSCSTMFECAILQRPDDFEVLHEPMGDAFYFGPERISKRYSPEQCAKEFPHYAEATFKKTWENVIKPNETKRTFSKGGARRYHPSALERNADVLGTLSDMAQYICNQASSTDIKSVPSLGPVDPSNPTLIPKDSLLSPSVIHTFLIRTPSKAVPSYHRLCYPGSPTGFEYWDPEETGLRELRLLFDYIRKQTGRTPLVLDSEDLLADPEGIMKVWCDEVQVRFDPSMLEWNEGTREHFVSLLLSAVGSNCLLIESSNLIPTHTTSTSQKKWPGFHTSAEASKGVGKGLSKDHITPSNHGTPNGETPKFPDDVVECIVANTEDYEYLRGFVKKA</sequence>
<gene>
    <name evidence="2" type="ORF">BZ3500_MVSOF-1268-A1-R1_CHR3-1G06118</name>
</gene>
<reference evidence="3" key="1">
    <citation type="submission" date="2016-10" db="EMBL/GenBank/DDBJ databases">
        <authorList>
            <person name="Jeantristanb JTB J.-T."/>
            <person name="Ricardo R."/>
        </authorList>
    </citation>
    <scope>NUCLEOTIDE SEQUENCE [LARGE SCALE GENOMIC DNA]</scope>
</reference>
<feature type="region of interest" description="Disordered" evidence="1">
    <location>
        <begin position="280"/>
        <end position="325"/>
    </location>
</feature>
<evidence type="ECO:0000313" key="3">
    <source>
        <dbReference type="Proteomes" id="UP000249723"/>
    </source>
</evidence>
<feature type="compositionally biased region" description="Polar residues" evidence="1">
    <location>
        <begin position="312"/>
        <end position="321"/>
    </location>
</feature>
<dbReference type="STRING" id="289078.A0A2X0LAQ3"/>
<dbReference type="InterPro" id="IPR027417">
    <property type="entry name" value="P-loop_NTPase"/>
</dbReference>
<dbReference type="PANTHER" id="PTHR48419:SF1">
    <property type="entry name" value="SULFOTRANSFERASE DOMAIN-CONTAINING PROTEIN"/>
    <property type="match status" value="1"/>
</dbReference>
<accession>A0A2X0LAQ3</accession>
<proteinExistence type="predicted"/>
<name>A0A2X0LAQ3_9BASI</name>
<dbReference type="Proteomes" id="UP000249723">
    <property type="component" value="Unassembled WGS sequence"/>
</dbReference>
<dbReference type="Gene3D" id="3.40.50.300">
    <property type="entry name" value="P-loop containing nucleotide triphosphate hydrolases"/>
    <property type="match status" value="1"/>
</dbReference>
<dbReference type="InterPro" id="IPR053226">
    <property type="entry name" value="Pyrrolopyrazine_biosynth_F"/>
</dbReference>
<dbReference type="PANTHER" id="PTHR48419">
    <property type="entry name" value="SULFOTRANSFERASE DOMAIN-CONTAINING PROTEIN"/>
    <property type="match status" value="1"/>
</dbReference>